<evidence type="ECO:0000313" key="2">
    <source>
        <dbReference type="EMBL" id="GIJ51326.1"/>
    </source>
</evidence>
<accession>A0A8J4DVD1</accession>
<dbReference type="RefSeq" id="WP_203904731.1">
    <property type="nucleotide sequence ID" value="NZ_BOPF01000046.1"/>
</dbReference>
<name>A0A8J4DVD1_9ACTN</name>
<reference evidence="2" key="1">
    <citation type="submission" date="2021-01" db="EMBL/GenBank/DDBJ databases">
        <title>Whole genome shotgun sequence of Virgisporangium aliadipatigenens NBRC 105644.</title>
        <authorList>
            <person name="Komaki H."/>
            <person name="Tamura T."/>
        </authorList>
    </citation>
    <scope>NUCLEOTIDE SEQUENCE</scope>
    <source>
        <strain evidence="2">NBRC 105644</strain>
    </source>
</reference>
<gene>
    <name evidence="2" type="ORF">Val02_82120</name>
</gene>
<keyword evidence="3" id="KW-1185">Reference proteome</keyword>
<dbReference type="EMBL" id="BOPF01000046">
    <property type="protein sequence ID" value="GIJ51326.1"/>
    <property type="molecule type" value="Genomic_DNA"/>
</dbReference>
<evidence type="ECO:0000313" key="3">
    <source>
        <dbReference type="Proteomes" id="UP000619260"/>
    </source>
</evidence>
<evidence type="ECO:0000256" key="1">
    <source>
        <dbReference type="SAM" id="MobiDB-lite"/>
    </source>
</evidence>
<proteinExistence type="predicted"/>
<sequence>MFLIYTPDGEETQKWEFKLGRLRSMEIEAIEKLTGLDYGSTFKQALLQGNARARRALLWTFLRRDHPRLKFSDVDFFDEEVEVTLDRAEWGELRTETEAAAGVDEDARAQALAAIDMAIAQLDDGVDEADVEAGDGQGKAPSSPDAATTA</sequence>
<dbReference type="Proteomes" id="UP000619260">
    <property type="component" value="Unassembled WGS sequence"/>
</dbReference>
<comment type="caution">
    <text evidence="2">The sequence shown here is derived from an EMBL/GenBank/DDBJ whole genome shotgun (WGS) entry which is preliminary data.</text>
</comment>
<feature type="region of interest" description="Disordered" evidence="1">
    <location>
        <begin position="126"/>
        <end position="150"/>
    </location>
</feature>
<protein>
    <submittedName>
        <fullName evidence="2">Uncharacterized protein</fullName>
    </submittedName>
</protein>
<organism evidence="2 3">
    <name type="scientific">Virgisporangium aliadipatigenens</name>
    <dbReference type="NCBI Taxonomy" id="741659"/>
    <lineage>
        <taxon>Bacteria</taxon>
        <taxon>Bacillati</taxon>
        <taxon>Actinomycetota</taxon>
        <taxon>Actinomycetes</taxon>
        <taxon>Micromonosporales</taxon>
        <taxon>Micromonosporaceae</taxon>
        <taxon>Virgisporangium</taxon>
    </lineage>
</organism>
<dbReference type="AlphaFoldDB" id="A0A8J4DVD1"/>